<feature type="compositionally biased region" description="Pro residues" evidence="6">
    <location>
        <begin position="1"/>
        <end position="16"/>
    </location>
</feature>
<reference evidence="7 8" key="1">
    <citation type="submission" date="2020-04" db="EMBL/GenBank/DDBJ databases">
        <title>MicrobeNet Type strains.</title>
        <authorList>
            <person name="Nicholson A.C."/>
        </authorList>
    </citation>
    <scope>NUCLEOTIDE SEQUENCE [LARGE SCALE GENOMIC DNA]</scope>
    <source>
        <strain evidence="7 8">DSM 40738</strain>
    </source>
</reference>
<dbReference type="GO" id="GO:0016987">
    <property type="term" value="F:sigma factor activity"/>
    <property type="evidence" value="ECO:0007669"/>
    <property type="project" value="UniProtKB-KW"/>
</dbReference>
<keyword evidence="3" id="KW-0731">Sigma factor</keyword>
<feature type="region of interest" description="Disordered" evidence="6">
    <location>
        <begin position="1"/>
        <end position="21"/>
    </location>
</feature>
<comment type="similarity">
    <text evidence="1">Belongs to the sigma-70 factor family. ECF subfamily.</text>
</comment>
<proteinExistence type="inferred from homology"/>
<comment type="caution">
    <text evidence="7">The sequence shown here is derived from an EMBL/GenBank/DDBJ whole genome shotgun (WGS) entry which is preliminary data.</text>
</comment>
<evidence type="ECO:0000256" key="4">
    <source>
        <dbReference type="ARBA" id="ARBA00023125"/>
    </source>
</evidence>
<evidence type="ECO:0000256" key="2">
    <source>
        <dbReference type="ARBA" id="ARBA00023015"/>
    </source>
</evidence>
<sequence length="286" mass="30553">MAPGPPPEAPDPPPGPAAARPATPVEAFEALYAYAAPGLVRQTYVLTGRRRLAREAVEHAFHRAWDHWPEVAVDRDPAGWVRATAHDYALSPWHRLRRGLRHPDPPTGGATVRALHDVLLDLPPPYRRTLLLHDGLGVGLPEVAAETEASSPAAAHRLLHARGAVAERVPLLADPDVLCGGLAELLDQGAAIALATPRAVRTGGERRVWLWTRGTAALTALIATATAFTLSTAPTRYEPPPAPARAVAGVPSLSGPQRPTPRDEQLRSHLERQPVTGPARLVPSPH</sequence>
<evidence type="ECO:0000256" key="3">
    <source>
        <dbReference type="ARBA" id="ARBA00023082"/>
    </source>
</evidence>
<feature type="compositionally biased region" description="Basic and acidic residues" evidence="6">
    <location>
        <begin position="260"/>
        <end position="272"/>
    </location>
</feature>
<evidence type="ECO:0000256" key="1">
    <source>
        <dbReference type="ARBA" id="ARBA00010641"/>
    </source>
</evidence>
<dbReference type="EMBL" id="JAAXOU010000308">
    <property type="protein sequence ID" value="NKY16231.1"/>
    <property type="molecule type" value="Genomic_DNA"/>
</dbReference>
<dbReference type="InterPro" id="IPR039425">
    <property type="entry name" value="RNA_pol_sigma-70-like"/>
</dbReference>
<dbReference type="SUPFAM" id="SSF88946">
    <property type="entry name" value="Sigma2 domain of RNA polymerase sigma factors"/>
    <property type="match status" value="1"/>
</dbReference>
<evidence type="ECO:0000313" key="7">
    <source>
        <dbReference type="EMBL" id="NKY16231.1"/>
    </source>
</evidence>
<dbReference type="PANTHER" id="PTHR43133">
    <property type="entry name" value="RNA POLYMERASE ECF-TYPE SIGMA FACTO"/>
    <property type="match status" value="1"/>
</dbReference>
<dbReference type="InterPro" id="IPR013324">
    <property type="entry name" value="RNA_pol_sigma_r3/r4-like"/>
</dbReference>
<keyword evidence="5" id="KW-0804">Transcription</keyword>
<accession>A0AA44DFY9</accession>
<evidence type="ECO:0000313" key="8">
    <source>
        <dbReference type="Proteomes" id="UP000570003"/>
    </source>
</evidence>
<dbReference type="Proteomes" id="UP000570003">
    <property type="component" value="Unassembled WGS sequence"/>
</dbReference>
<dbReference type="AlphaFoldDB" id="A0AA44DFY9"/>
<keyword evidence="2" id="KW-0805">Transcription regulation</keyword>
<evidence type="ECO:0000256" key="6">
    <source>
        <dbReference type="SAM" id="MobiDB-lite"/>
    </source>
</evidence>
<dbReference type="PANTHER" id="PTHR43133:SF8">
    <property type="entry name" value="RNA POLYMERASE SIGMA FACTOR HI_1459-RELATED"/>
    <property type="match status" value="1"/>
</dbReference>
<evidence type="ECO:0000256" key="5">
    <source>
        <dbReference type="ARBA" id="ARBA00023163"/>
    </source>
</evidence>
<keyword evidence="4" id="KW-0238">DNA-binding</keyword>
<feature type="region of interest" description="Disordered" evidence="6">
    <location>
        <begin position="234"/>
        <end position="286"/>
    </location>
</feature>
<organism evidence="7 8">
    <name type="scientific">Streptomyces somaliensis (strain ATCC 33201 / DSM 40738 / JCM 12659 / KCTC 9044 / NCTC 11332 / NRRL B-12077 / IP 733)</name>
    <dbReference type="NCBI Taxonomy" id="1134445"/>
    <lineage>
        <taxon>Bacteria</taxon>
        <taxon>Bacillati</taxon>
        <taxon>Actinomycetota</taxon>
        <taxon>Actinomycetes</taxon>
        <taxon>Kitasatosporales</taxon>
        <taxon>Streptomycetaceae</taxon>
        <taxon>Streptomyces</taxon>
    </lineage>
</organism>
<dbReference type="GO" id="GO:0006352">
    <property type="term" value="P:DNA-templated transcription initiation"/>
    <property type="evidence" value="ECO:0007669"/>
    <property type="project" value="InterPro"/>
</dbReference>
<dbReference type="Gene3D" id="1.10.1740.10">
    <property type="match status" value="1"/>
</dbReference>
<gene>
    <name evidence="7" type="ORF">HGA06_19485</name>
</gene>
<keyword evidence="8" id="KW-1185">Reference proteome</keyword>
<dbReference type="GO" id="GO:0003677">
    <property type="term" value="F:DNA binding"/>
    <property type="evidence" value="ECO:0007669"/>
    <property type="project" value="UniProtKB-KW"/>
</dbReference>
<dbReference type="SUPFAM" id="SSF88659">
    <property type="entry name" value="Sigma3 and sigma4 domains of RNA polymerase sigma factors"/>
    <property type="match status" value="1"/>
</dbReference>
<dbReference type="InterPro" id="IPR013325">
    <property type="entry name" value="RNA_pol_sigma_r2"/>
</dbReference>
<name>A0AA44DFY9_STRE0</name>
<protein>
    <submittedName>
        <fullName evidence="7">Uncharacterized protein</fullName>
    </submittedName>
</protein>